<evidence type="ECO:0000313" key="8">
    <source>
        <dbReference type="Proteomes" id="UP000321570"/>
    </source>
</evidence>
<dbReference type="GO" id="GO:0005737">
    <property type="term" value="C:cytoplasm"/>
    <property type="evidence" value="ECO:0007669"/>
    <property type="project" value="TreeGrafter"/>
</dbReference>
<dbReference type="InterPro" id="IPR005120">
    <property type="entry name" value="UPF3_dom"/>
</dbReference>
<keyword evidence="4" id="KW-0539">Nucleus</keyword>
<dbReference type="Pfam" id="PF03467">
    <property type="entry name" value="Smg4_UPF3"/>
    <property type="match status" value="1"/>
</dbReference>
<evidence type="ECO:0000313" key="7">
    <source>
        <dbReference type="EMBL" id="VUZ43070.1"/>
    </source>
</evidence>
<dbReference type="GO" id="GO:0003729">
    <property type="term" value="F:mRNA binding"/>
    <property type="evidence" value="ECO:0007669"/>
    <property type="project" value="TreeGrafter"/>
</dbReference>
<dbReference type="SUPFAM" id="SSF54928">
    <property type="entry name" value="RNA-binding domain, RBD"/>
    <property type="match status" value="1"/>
</dbReference>
<feature type="compositionally biased region" description="Gly residues" evidence="5">
    <location>
        <begin position="388"/>
        <end position="407"/>
    </location>
</feature>
<sequence length="407" mass="45252">MNVAERRTKVVFRKLPQFLTEDEFRDMISPIPPHDYFRFCAYDPFFDGSELCRAYINFRDKEFAKQFIERFNDYVFVDSQGNQSNAEVSFAINQDTPKVVKARRDPTANTIEEDKLYKKYLESQKEKPKVGDNSEAEKPPWEVILEEIEKLEANPIPESETNLLRAMANKLERRKAKAAGRRSGKGNKGTKKARQRNPHRRSLSPKKEESDSTIQSRELSASSSRPKEGKEKVLPNRKPSRHNRQPQAPPKNRSEIPNSDERRSEKSECECMTVKQPPPPHSRDHPRNNSRRGGGRGKHPPSYSALHAKSTSSAPAAPGDVGDQRPRSDGPQPYSSRVEEDFDASRRPRGSDGSGEHGGGRGGARRGGGGGYGGATRGRGSFSRSRGRGSGSRGGGGNSGGSGPPYY</sequence>
<dbReference type="InterPro" id="IPR039722">
    <property type="entry name" value="Upf3"/>
</dbReference>
<dbReference type="GO" id="GO:0045727">
    <property type="term" value="P:positive regulation of translation"/>
    <property type="evidence" value="ECO:0007669"/>
    <property type="project" value="TreeGrafter"/>
</dbReference>
<accession>A0A564Y755</accession>
<feature type="compositionally biased region" description="Basic and acidic residues" evidence="5">
    <location>
        <begin position="259"/>
        <end position="269"/>
    </location>
</feature>
<dbReference type="EMBL" id="CABIJS010000111">
    <property type="protein sequence ID" value="VUZ43070.1"/>
    <property type="molecule type" value="Genomic_DNA"/>
</dbReference>
<proteinExistence type="inferred from homology"/>
<comment type="subcellular location">
    <subcellularLocation>
        <location evidence="1">Nucleus</location>
    </subcellularLocation>
</comment>
<dbReference type="GO" id="GO:0000184">
    <property type="term" value="P:nuclear-transcribed mRNA catabolic process, nonsense-mediated decay"/>
    <property type="evidence" value="ECO:0007669"/>
    <property type="project" value="UniProtKB-KW"/>
</dbReference>
<dbReference type="CDD" id="cd12455">
    <property type="entry name" value="RRM_like_Smg4_UPF3"/>
    <property type="match status" value="1"/>
</dbReference>
<organism evidence="7 8">
    <name type="scientific">Hymenolepis diminuta</name>
    <name type="common">Rat tapeworm</name>
    <dbReference type="NCBI Taxonomy" id="6216"/>
    <lineage>
        <taxon>Eukaryota</taxon>
        <taxon>Metazoa</taxon>
        <taxon>Spiralia</taxon>
        <taxon>Lophotrochozoa</taxon>
        <taxon>Platyhelminthes</taxon>
        <taxon>Cestoda</taxon>
        <taxon>Eucestoda</taxon>
        <taxon>Cyclophyllidea</taxon>
        <taxon>Hymenolepididae</taxon>
        <taxon>Hymenolepis</taxon>
    </lineage>
</organism>
<name>A0A564Y755_HYMDI</name>
<feature type="compositionally biased region" description="Basic and acidic residues" evidence="5">
    <location>
        <begin position="337"/>
        <end position="359"/>
    </location>
</feature>
<dbReference type="InterPro" id="IPR035979">
    <property type="entry name" value="RBD_domain_sf"/>
</dbReference>
<feature type="region of interest" description="Disordered" evidence="5">
    <location>
        <begin position="171"/>
        <end position="407"/>
    </location>
</feature>
<evidence type="ECO:0000256" key="2">
    <source>
        <dbReference type="ARBA" id="ARBA00005991"/>
    </source>
</evidence>
<feature type="compositionally biased region" description="Polar residues" evidence="5">
    <location>
        <begin position="212"/>
        <end position="224"/>
    </location>
</feature>
<gene>
    <name evidence="7" type="ORF">WMSIL1_LOCUS3856</name>
</gene>
<evidence type="ECO:0000256" key="4">
    <source>
        <dbReference type="ARBA" id="ARBA00023242"/>
    </source>
</evidence>
<evidence type="ECO:0000256" key="1">
    <source>
        <dbReference type="ARBA" id="ARBA00004123"/>
    </source>
</evidence>
<keyword evidence="3" id="KW-0866">Nonsense-mediated mRNA decay</keyword>
<dbReference type="PANTHER" id="PTHR13112">
    <property type="entry name" value="UPF3 REGULATOR OF NONSENSE TRANSCRIPTS-LIKE PROTEIN"/>
    <property type="match status" value="1"/>
</dbReference>
<evidence type="ECO:0000256" key="5">
    <source>
        <dbReference type="SAM" id="MobiDB-lite"/>
    </source>
</evidence>
<feature type="domain" description="UPF3" evidence="6">
    <location>
        <begin position="6"/>
        <end position="170"/>
    </location>
</feature>
<dbReference type="Proteomes" id="UP000321570">
    <property type="component" value="Unassembled WGS sequence"/>
</dbReference>
<dbReference type="InterPro" id="IPR012677">
    <property type="entry name" value="Nucleotide-bd_a/b_plait_sf"/>
</dbReference>
<protein>
    <recommendedName>
        <fullName evidence="6">UPF3 domain-containing protein</fullName>
    </recommendedName>
</protein>
<evidence type="ECO:0000256" key="3">
    <source>
        <dbReference type="ARBA" id="ARBA00023161"/>
    </source>
</evidence>
<keyword evidence="8" id="KW-1185">Reference proteome</keyword>
<feature type="compositionally biased region" description="Gly residues" evidence="5">
    <location>
        <begin position="360"/>
        <end position="377"/>
    </location>
</feature>
<evidence type="ECO:0000259" key="6">
    <source>
        <dbReference type="Pfam" id="PF03467"/>
    </source>
</evidence>
<dbReference type="PANTHER" id="PTHR13112:SF0">
    <property type="entry name" value="FI21285P1"/>
    <property type="match status" value="1"/>
</dbReference>
<feature type="compositionally biased region" description="Basic residues" evidence="5">
    <location>
        <begin position="288"/>
        <end position="299"/>
    </location>
</feature>
<dbReference type="Gene3D" id="3.30.70.330">
    <property type="match status" value="1"/>
</dbReference>
<feature type="compositionally biased region" description="Basic and acidic residues" evidence="5">
    <location>
        <begin position="225"/>
        <end position="234"/>
    </location>
</feature>
<comment type="similarity">
    <text evidence="2">Belongs to the RENT3 family.</text>
</comment>
<dbReference type="AlphaFoldDB" id="A0A564Y755"/>
<reference evidence="7 8" key="1">
    <citation type="submission" date="2019-07" db="EMBL/GenBank/DDBJ databases">
        <authorList>
            <person name="Jastrzebski P J."/>
            <person name="Paukszto L."/>
            <person name="Jastrzebski P J."/>
        </authorList>
    </citation>
    <scope>NUCLEOTIDE SEQUENCE [LARGE SCALE GENOMIC DNA]</scope>
    <source>
        <strain evidence="7 8">WMS-il1</strain>
    </source>
</reference>
<feature type="compositionally biased region" description="Basic residues" evidence="5">
    <location>
        <begin position="172"/>
        <end position="204"/>
    </location>
</feature>
<dbReference type="GO" id="GO:0005730">
    <property type="term" value="C:nucleolus"/>
    <property type="evidence" value="ECO:0007669"/>
    <property type="project" value="TreeGrafter"/>
</dbReference>